<dbReference type="EMBL" id="LAZR01007545">
    <property type="protein sequence ID" value="KKM84571.1"/>
    <property type="molecule type" value="Genomic_DNA"/>
</dbReference>
<protein>
    <recommendedName>
        <fullName evidence="2">NADH:flavin oxidoreductase/NADH oxidase N-terminal domain-containing protein</fullName>
    </recommendedName>
</protein>
<dbReference type="AlphaFoldDB" id="A0A0F9LB33"/>
<feature type="non-terminal residue" evidence="1">
    <location>
        <position position="25"/>
    </location>
</feature>
<evidence type="ECO:0008006" key="2">
    <source>
        <dbReference type="Google" id="ProtNLM"/>
    </source>
</evidence>
<accession>A0A0F9LB33</accession>
<proteinExistence type="predicted"/>
<gene>
    <name evidence="1" type="ORF">LCGC14_1297790</name>
</gene>
<sequence>MSILYEPFKIGKLEVRNRFVRSATL</sequence>
<comment type="caution">
    <text evidence="1">The sequence shown here is derived from an EMBL/GenBank/DDBJ whole genome shotgun (WGS) entry which is preliminary data.</text>
</comment>
<reference evidence="1" key="1">
    <citation type="journal article" date="2015" name="Nature">
        <title>Complex archaea that bridge the gap between prokaryotes and eukaryotes.</title>
        <authorList>
            <person name="Spang A."/>
            <person name="Saw J.H."/>
            <person name="Jorgensen S.L."/>
            <person name="Zaremba-Niedzwiedzka K."/>
            <person name="Martijn J."/>
            <person name="Lind A.E."/>
            <person name="van Eijk R."/>
            <person name="Schleper C."/>
            <person name="Guy L."/>
            <person name="Ettema T.J."/>
        </authorList>
    </citation>
    <scope>NUCLEOTIDE SEQUENCE</scope>
</reference>
<evidence type="ECO:0000313" key="1">
    <source>
        <dbReference type="EMBL" id="KKM84571.1"/>
    </source>
</evidence>
<organism evidence="1">
    <name type="scientific">marine sediment metagenome</name>
    <dbReference type="NCBI Taxonomy" id="412755"/>
    <lineage>
        <taxon>unclassified sequences</taxon>
        <taxon>metagenomes</taxon>
        <taxon>ecological metagenomes</taxon>
    </lineage>
</organism>
<name>A0A0F9LB33_9ZZZZ</name>